<evidence type="ECO:0000313" key="3">
    <source>
        <dbReference type="Proteomes" id="UP001488805"/>
    </source>
</evidence>
<feature type="compositionally biased region" description="Acidic residues" evidence="1">
    <location>
        <begin position="31"/>
        <end position="59"/>
    </location>
</feature>
<proteinExistence type="predicted"/>
<comment type="caution">
    <text evidence="2">The sequence shown here is derived from an EMBL/GenBank/DDBJ whole genome shotgun (WGS) entry which is preliminary data.</text>
</comment>
<name>A0AAW1E6X5_ZOAVI</name>
<dbReference type="EMBL" id="JBCEZU010000538">
    <property type="protein sequence ID" value="KAK9517545.1"/>
    <property type="molecule type" value="Genomic_DNA"/>
</dbReference>
<feature type="region of interest" description="Disordered" evidence="1">
    <location>
        <begin position="17"/>
        <end position="59"/>
    </location>
</feature>
<evidence type="ECO:0000256" key="1">
    <source>
        <dbReference type="SAM" id="MobiDB-lite"/>
    </source>
</evidence>
<organism evidence="2 3">
    <name type="scientific">Zoarces viviparus</name>
    <name type="common">Viviparous eelpout</name>
    <name type="synonym">Blennius viviparus</name>
    <dbReference type="NCBI Taxonomy" id="48416"/>
    <lineage>
        <taxon>Eukaryota</taxon>
        <taxon>Metazoa</taxon>
        <taxon>Chordata</taxon>
        <taxon>Craniata</taxon>
        <taxon>Vertebrata</taxon>
        <taxon>Euteleostomi</taxon>
        <taxon>Actinopterygii</taxon>
        <taxon>Neopterygii</taxon>
        <taxon>Teleostei</taxon>
        <taxon>Neoteleostei</taxon>
        <taxon>Acanthomorphata</taxon>
        <taxon>Eupercaria</taxon>
        <taxon>Perciformes</taxon>
        <taxon>Cottioidei</taxon>
        <taxon>Zoarcales</taxon>
        <taxon>Zoarcidae</taxon>
        <taxon>Zoarcinae</taxon>
        <taxon>Zoarces</taxon>
    </lineage>
</organism>
<accession>A0AAW1E6X5</accession>
<protein>
    <submittedName>
        <fullName evidence="2">Uncharacterized protein</fullName>
    </submittedName>
</protein>
<sequence>MAARFSVQQALDLFLQDEKKEKKRKRRPYEEVDSNLEDVSEQEDNVEENSDYSPSDEDEQAAKQMFMWKNSAICWSSLLHQVAGRMAAQNIIRMTPGPTRLAISHASDICQSSSSTSLQPLKRLSLQHKRTEEKEMQLLPCKGLQNMDNLLQMWETHVQVPHVTFPTTALNAENSL</sequence>
<evidence type="ECO:0000313" key="2">
    <source>
        <dbReference type="EMBL" id="KAK9517545.1"/>
    </source>
</evidence>
<keyword evidence="3" id="KW-1185">Reference proteome</keyword>
<dbReference type="AlphaFoldDB" id="A0AAW1E6X5"/>
<dbReference type="Proteomes" id="UP001488805">
    <property type="component" value="Unassembled WGS sequence"/>
</dbReference>
<reference evidence="2 3" key="1">
    <citation type="journal article" date="2024" name="Genome Biol. Evol.">
        <title>Chromosome-level genome assembly of the viviparous eelpout Zoarces viviparus.</title>
        <authorList>
            <person name="Fuhrmann N."/>
            <person name="Brasseur M.V."/>
            <person name="Bakowski C.E."/>
            <person name="Podsiadlowski L."/>
            <person name="Prost S."/>
            <person name="Krehenwinkel H."/>
            <person name="Mayer C."/>
        </authorList>
    </citation>
    <scope>NUCLEOTIDE SEQUENCE [LARGE SCALE GENOMIC DNA]</scope>
    <source>
        <strain evidence="2">NO-MEL_2022_Ind0_liver</strain>
    </source>
</reference>
<gene>
    <name evidence="2" type="ORF">VZT92_022908</name>
</gene>